<accession>A0A951U9I1</accession>
<name>A0A951U9I1_9CYAN</name>
<sequence>MRSHSMYSYTYWQAVNVDDSGGLQLAQIGTESLAGDEVAQEQLKTLFGQETL</sequence>
<organism evidence="1 2">
    <name type="scientific">Symplocastrum torsivum CPER-KK1</name>
    <dbReference type="NCBI Taxonomy" id="450513"/>
    <lineage>
        <taxon>Bacteria</taxon>
        <taxon>Bacillati</taxon>
        <taxon>Cyanobacteriota</taxon>
        <taxon>Cyanophyceae</taxon>
        <taxon>Oscillatoriophycideae</taxon>
        <taxon>Oscillatoriales</taxon>
        <taxon>Microcoleaceae</taxon>
        <taxon>Symplocastrum</taxon>
    </lineage>
</organism>
<reference evidence="1" key="1">
    <citation type="submission" date="2021-05" db="EMBL/GenBank/DDBJ databases">
        <authorList>
            <person name="Pietrasiak N."/>
            <person name="Ward R."/>
            <person name="Stajich J.E."/>
            <person name="Kurbessoian T."/>
        </authorList>
    </citation>
    <scope>NUCLEOTIDE SEQUENCE</scope>
    <source>
        <strain evidence="1">CPER-KK1</strain>
    </source>
</reference>
<protein>
    <submittedName>
        <fullName evidence="1">Uncharacterized protein</fullName>
    </submittedName>
</protein>
<dbReference type="EMBL" id="JAHHIF010000004">
    <property type="protein sequence ID" value="MBW4543601.1"/>
    <property type="molecule type" value="Genomic_DNA"/>
</dbReference>
<evidence type="ECO:0000313" key="1">
    <source>
        <dbReference type="EMBL" id="MBW4543601.1"/>
    </source>
</evidence>
<gene>
    <name evidence="1" type="ORF">KME25_03995</name>
</gene>
<dbReference type="Proteomes" id="UP000753908">
    <property type="component" value="Unassembled WGS sequence"/>
</dbReference>
<reference evidence="1" key="2">
    <citation type="journal article" date="2022" name="Microbiol. Resour. Announc.">
        <title>Metagenome Sequencing to Explore Phylogenomics of Terrestrial Cyanobacteria.</title>
        <authorList>
            <person name="Ward R.D."/>
            <person name="Stajich J.E."/>
            <person name="Johansen J.R."/>
            <person name="Huntemann M."/>
            <person name="Clum A."/>
            <person name="Foster B."/>
            <person name="Foster B."/>
            <person name="Roux S."/>
            <person name="Palaniappan K."/>
            <person name="Varghese N."/>
            <person name="Mukherjee S."/>
            <person name="Reddy T.B.K."/>
            <person name="Daum C."/>
            <person name="Copeland A."/>
            <person name="Chen I.A."/>
            <person name="Ivanova N.N."/>
            <person name="Kyrpides N.C."/>
            <person name="Shapiro N."/>
            <person name="Eloe-Fadrosh E.A."/>
            <person name="Pietrasiak N."/>
        </authorList>
    </citation>
    <scope>NUCLEOTIDE SEQUENCE</scope>
    <source>
        <strain evidence="1">CPER-KK1</strain>
    </source>
</reference>
<proteinExistence type="predicted"/>
<evidence type="ECO:0000313" key="2">
    <source>
        <dbReference type="Proteomes" id="UP000753908"/>
    </source>
</evidence>
<comment type="caution">
    <text evidence="1">The sequence shown here is derived from an EMBL/GenBank/DDBJ whole genome shotgun (WGS) entry which is preliminary data.</text>
</comment>
<dbReference type="AlphaFoldDB" id="A0A951U9I1"/>